<dbReference type="PANTHER" id="PTHR32328:SF0">
    <property type="entry name" value="L-SERYL-TRNA(SEC) SELENIUM TRANSFERASE"/>
    <property type="match status" value="1"/>
</dbReference>
<feature type="domain" description="L-seryl-tRNA selenium transferase N-terminal" evidence="9">
    <location>
        <begin position="7"/>
        <end position="46"/>
    </location>
</feature>
<evidence type="ECO:0000256" key="8">
    <source>
        <dbReference type="HAMAP-Rule" id="MF_00423"/>
    </source>
</evidence>
<gene>
    <name evidence="8 10" type="primary">selA</name>
    <name evidence="10" type="ORF">ACFFFR_11590</name>
</gene>
<keyword evidence="3 8" id="KW-0808">Transferase</keyword>
<keyword evidence="4 8" id="KW-0663">Pyridoxal phosphate</keyword>
<dbReference type="HAMAP" id="MF_00423">
    <property type="entry name" value="SelA"/>
    <property type="match status" value="1"/>
</dbReference>
<dbReference type="RefSeq" id="WP_377460628.1">
    <property type="nucleotide sequence ID" value="NZ_JBHLUB010000032.1"/>
</dbReference>
<evidence type="ECO:0000259" key="9">
    <source>
        <dbReference type="Pfam" id="PF12390"/>
    </source>
</evidence>
<dbReference type="NCBIfam" id="TIGR00474">
    <property type="entry name" value="selA"/>
    <property type="match status" value="1"/>
</dbReference>
<dbReference type="InterPro" id="IPR015421">
    <property type="entry name" value="PyrdxlP-dep_Trfase_major"/>
</dbReference>
<dbReference type="SUPFAM" id="SSF53383">
    <property type="entry name" value="PLP-dependent transferases"/>
    <property type="match status" value="1"/>
</dbReference>
<reference evidence="10 11" key="1">
    <citation type="submission" date="2024-09" db="EMBL/GenBank/DDBJ databases">
        <authorList>
            <person name="Sun Q."/>
            <person name="Mori K."/>
        </authorList>
    </citation>
    <scope>NUCLEOTIDE SEQUENCE [LARGE SCALE GENOMIC DNA]</scope>
    <source>
        <strain evidence="10 11">NCAIM B.02604</strain>
    </source>
</reference>
<evidence type="ECO:0000256" key="2">
    <source>
        <dbReference type="ARBA" id="ARBA00022490"/>
    </source>
</evidence>
<evidence type="ECO:0000313" key="10">
    <source>
        <dbReference type="EMBL" id="MFC0583009.1"/>
    </source>
</evidence>
<comment type="pathway">
    <text evidence="8">Aminoacyl-tRNA biosynthesis; selenocysteinyl-tRNA(Sec) biosynthesis; selenocysteinyl-tRNA(Sec) from L-seryl-tRNA(Sec) (bacterial route): step 1/1.</text>
</comment>
<dbReference type="GO" id="GO:0004125">
    <property type="term" value="F:L-seryl-tRNA(Sec) selenium transferase activity"/>
    <property type="evidence" value="ECO:0007669"/>
    <property type="project" value="UniProtKB-EC"/>
</dbReference>
<keyword evidence="2 8" id="KW-0963">Cytoplasm</keyword>
<keyword evidence="11" id="KW-1185">Reference proteome</keyword>
<keyword evidence="5 8" id="KW-0648">Protein biosynthesis</keyword>
<evidence type="ECO:0000256" key="4">
    <source>
        <dbReference type="ARBA" id="ARBA00022898"/>
    </source>
</evidence>
<evidence type="ECO:0000256" key="6">
    <source>
        <dbReference type="ARBA" id="ARBA00023266"/>
    </source>
</evidence>
<comment type="caution">
    <text evidence="10">The sequence shown here is derived from an EMBL/GenBank/DDBJ whole genome shotgun (WGS) entry which is preliminary data.</text>
</comment>
<dbReference type="Proteomes" id="UP001589862">
    <property type="component" value="Unassembled WGS sequence"/>
</dbReference>
<dbReference type="Pfam" id="PF12390">
    <property type="entry name" value="Se-cys_synth_N"/>
    <property type="match status" value="1"/>
</dbReference>
<dbReference type="InterPro" id="IPR015424">
    <property type="entry name" value="PyrdxlP-dep_Trfase"/>
</dbReference>
<comment type="subcellular location">
    <subcellularLocation>
        <location evidence="8">Cytoplasm</location>
    </subcellularLocation>
</comment>
<evidence type="ECO:0000256" key="1">
    <source>
        <dbReference type="ARBA" id="ARBA00001933"/>
    </source>
</evidence>
<keyword evidence="6 8" id="KW-0711">Selenium</keyword>
<protein>
    <recommendedName>
        <fullName evidence="8">L-seryl-tRNA(Sec) selenium transferase</fullName>
        <ecNumber evidence="8">2.9.1.1</ecNumber>
    </recommendedName>
    <alternativeName>
        <fullName evidence="8">Selenocysteine synthase</fullName>
        <shortName evidence="8">Sec synthase</shortName>
    </alternativeName>
    <alternativeName>
        <fullName evidence="8">Selenocysteinyl-tRNA(Sec) synthase</fullName>
    </alternativeName>
</protein>
<comment type="similarity">
    <text evidence="7 8">Belongs to the SelA family.</text>
</comment>
<evidence type="ECO:0000313" key="11">
    <source>
        <dbReference type="Proteomes" id="UP001589862"/>
    </source>
</evidence>
<name>A0ABV6PD05_9MICC</name>
<evidence type="ECO:0000256" key="7">
    <source>
        <dbReference type="ARBA" id="ARBA00044507"/>
    </source>
</evidence>
<dbReference type="InterPro" id="IPR004534">
    <property type="entry name" value="SelA_trans"/>
</dbReference>
<dbReference type="Gene3D" id="3.90.1150.180">
    <property type="match status" value="1"/>
</dbReference>
<dbReference type="PANTHER" id="PTHR32328">
    <property type="entry name" value="L-SERYL-TRNA(SEC) SELENIUM TRANSFERASE"/>
    <property type="match status" value="1"/>
</dbReference>
<comment type="cofactor">
    <cofactor evidence="1 8">
        <name>pyridoxal 5'-phosphate</name>
        <dbReference type="ChEBI" id="CHEBI:597326"/>
    </cofactor>
</comment>
<dbReference type="EC" id="2.9.1.1" evidence="8"/>
<evidence type="ECO:0000256" key="3">
    <source>
        <dbReference type="ARBA" id="ARBA00022679"/>
    </source>
</evidence>
<dbReference type="InterPro" id="IPR025862">
    <property type="entry name" value="SelA_trans_N_dom"/>
</dbReference>
<dbReference type="EMBL" id="JBHLUB010000032">
    <property type="protein sequence ID" value="MFC0583009.1"/>
    <property type="molecule type" value="Genomic_DNA"/>
</dbReference>
<sequence length="435" mass="45186">MAQDDFRRAIPRTDALLAEPAVAEASAALGHTVVRGVIRQIQDQARRGDIAPTKVLDHVIAALNTTRSSSLTPVLNGTGVLIHTNLGRAPLSKAAQSAVSDAAGYVDLEMDLDTGVRSRRATALRQALLEAVPAAQDALVVNNCAAALLLVSTALGANGPMVISRGELIEIGAGFRLPELMGSAGTELVEIGATNRTHLADYAAALQEPVGAVLKMHPSNYVVRGFTAEVSTTELAKLCAEKQVPLVVDIGSGLLAPEPLLPNEPDFSTALADGADLVLASGDKLLGGPQAGIILGCKELIGHLARHPIARAVRADKLTIAALEATVRAGTSPIKEALHTDLDALRSRTEKLGAALNVPVVEHDGRVGGGGGVEVPLPGVALKLPEALAQPLRTGTPAILTRVKDGACLLDLRCIEEEYDEQICAILSDALNQLD</sequence>
<dbReference type="InterPro" id="IPR018319">
    <property type="entry name" value="SelA-like"/>
</dbReference>
<comment type="catalytic activity">
    <reaction evidence="8">
        <text>L-seryl-tRNA(Sec) + selenophosphate + H(+) = L-selenocysteinyl-tRNA(Sec) + phosphate</text>
        <dbReference type="Rhea" id="RHEA:22728"/>
        <dbReference type="Rhea" id="RHEA-COMP:9742"/>
        <dbReference type="Rhea" id="RHEA-COMP:9743"/>
        <dbReference type="ChEBI" id="CHEBI:15378"/>
        <dbReference type="ChEBI" id="CHEBI:16144"/>
        <dbReference type="ChEBI" id="CHEBI:43474"/>
        <dbReference type="ChEBI" id="CHEBI:78533"/>
        <dbReference type="ChEBI" id="CHEBI:78573"/>
        <dbReference type="EC" id="2.9.1.1"/>
    </reaction>
</comment>
<dbReference type="Gene3D" id="3.40.640.10">
    <property type="entry name" value="Type I PLP-dependent aspartate aminotransferase-like (Major domain)"/>
    <property type="match status" value="1"/>
</dbReference>
<feature type="modified residue" description="N6-(pyridoxal phosphate)lysine" evidence="8">
    <location>
        <position position="284"/>
    </location>
</feature>
<accession>A0ABV6PD05</accession>
<dbReference type="Pfam" id="PF03841">
    <property type="entry name" value="SelA"/>
    <property type="match status" value="1"/>
</dbReference>
<proteinExistence type="inferred from homology"/>
<organism evidence="10 11">
    <name type="scientific">Micrococcoides hystricis</name>
    <dbReference type="NCBI Taxonomy" id="1572761"/>
    <lineage>
        <taxon>Bacteria</taxon>
        <taxon>Bacillati</taxon>
        <taxon>Actinomycetota</taxon>
        <taxon>Actinomycetes</taxon>
        <taxon>Micrococcales</taxon>
        <taxon>Micrococcaceae</taxon>
        <taxon>Micrococcoides</taxon>
    </lineage>
</organism>
<comment type="function">
    <text evidence="8">Converts seryl-tRNA(Sec) to selenocysteinyl-tRNA(Sec) required for selenoprotein biosynthesis.</text>
</comment>
<evidence type="ECO:0000256" key="5">
    <source>
        <dbReference type="ARBA" id="ARBA00022917"/>
    </source>
</evidence>